<dbReference type="Pfam" id="PF13407">
    <property type="entry name" value="Peripla_BP_4"/>
    <property type="match status" value="1"/>
</dbReference>
<evidence type="ECO:0000259" key="4">
    <source>
        <dbReference type="Pfam" id="PF13407"/>
    </source>
</evidence>
<dbReference type="PANTHER" id="PTHR30036:SF7">
    <property type="entry name" value="ABC TRANSPORTER PERIPLASMIC-BINDING PROTEIN YPHF"/>
    <property type="match status" value="1"/>
</dbReference>
<gene>
    <name evidence="5" type="ORF">O4213_06820</name>
</gene>
<dbReference type="SUPFAM" id="SSF53822">
    <property type="entry name" value="Periplasmic binding protein-like I"/>
    <property type="match status" value="1"/>
</dbReference>
<protein>
    <submittedName>
        <fullName evidence="5">Substrate-binding domain-containing protein</fullName>
    </submittedName>
</protein>
<keyword evidence="6" id="KW-1185">Reference proteome</keyword>
<evidence type="ECO:0000256" key="3">
    <source>
        <dbReference type="SAM" id="SignalP"/>
    </source>
</evidence>
<name>A0ABT4MRP7_GORRU</name>
<feature type="signal peptide" evidence="3">
    <location>
        <begin position="1"/>
        <end position="22"/>
    </location>
</feature>
<sequence length="374" mass="39269">MKTTRWTKAFVAVVAASMFATACSSSDGGGSGQAADVSGAQAVADQYEAAPAGLVLDTPLSKAPVAGKYVISIETPQPISSAKNDAIQQAADLLGWRYQRIIMGTDAEAAGKAIDQAIALKPDAIHMSGTPLSMVAKQIESAKAAGIPVIADSVSGEPIPGVISTSLDGDGQVQEWGKMVASQVVAESEGKANVAIFTITDYPILNIFTDAFTAQMKAQCPDCKVELVNQQVADLGTKTPQSVVSTLQRDPNINYAVFSFGDLVLGVDAALRGAGLQDQVTFAGQTPTPDNLKSLKDGDNSVWVGFPVQILGWRVIDMLARQFNGDDLAPADAAFLPTQLLNAENIDSAVIDADTGYWVGVADYQDQFKALWLK</sequence>
<dbReference type="RefSeq" id="WP_084837787.1">
    <property type="nucleotide sequence ID" value="NZ_JAPWIE010000002.1"/>
</dbReference>
<dbReference type="InterPro" id="IPR028082">
    <property type="entry name" value="Peripla_BP_I"/>
</dbReference>
<dbReference type="PANTHER" id="PTHR30036">
    <property type="entry name" value="D-XYLOSE-BINDING PERIPLASMIC PROTEIN"/>
    <property type="match status" value="1"/>
</dbReference>
<dbReference type="Gene3D" id="3.40.50.2300">
    <property type="match status" value="2"/>
</dbReference>
<proteinExistence type="inferred from homology"/>
<feature type="domain" description="Periplasmic binding protein" evidence="4">
    <location>
        <begin position="84"/>
        <end position="326"/>
    </location>
</feature>
<dbReference type="PROSITE" id="PS51257">
    <property type="entry name" value="PROKAR_LIPOPROTEIN"/>
    <property type="match status" value="1"/>
</dbReference>
<dbReference type="InterPro" id="IPR025997">
    <property type="entry name" value="SBP_2_dom"/>
</dbReference>
<reference evidence="5" key="1">
    <citation type="submission" date="2022-12" db="EMBL/GenBank/DDBJ databases">
        <authorList>
            <person name="Krivoruchko A.V."/>
            <person name="Elkin A."/>
        </authorList>
    </citation>
    <scope>NUCLEOTIDE SEQUENCE</scope>
    <source>
        <strain evidence="5">IEGM 1388</strain>
    </source>
</reference>
<feature type="chain" id="PRO_5046664292" evidence="3">
    <location>
        <begin position="23"/>
        <end position="374"/>
    </location>
</feature>
<comment type="similarity">
    <text evidence="2">Belongs to the bacterial solute-binding protein 2 family.</text>
</comment>
<accession>A0ABT4MRP7</accession>
<dbReference type="InterPro" id="IPR050555">
    <property type="entry name" value="Bact_Solute-Bind_Prot2"/>
</dbReference>
<evidence type="ECO:0000256" key="1">
    <source>
        <dbReference type="ARBA" id="ARBA00004196"/>
    </source>
</evidence>
<evidence type="ECO:0000256" key="2">
    <source>
        <dbReference type="ARBA" id="ARBA00007639"/>
    </source>
</evidence>
<evidence type="ECO:0000313" key="6">
    <source>
        <dbReference type="Proteomes" id="UP001067235"/>
    </source>
</evidence>
<comment type="caution">
    <text evidence="5">The sequence shown here is derived from an EMBL/GenBank/DDBJ whole genome shotgun (WGS) entry which is preliminary data.</text>
</comment>
<comment type="subcellular location">
    <subcellularLocation>
        <location evidence="1">Cell envelope</location>
    </subcellularLocation>
</comment>
<evidence type="ECO:0000313" key="5">
    <source>
        <dbReference type="EMBL" id="MCZ4549687.1"/>
    </source>
</evidence>
<dbReference type="EMBL" id="JAPWIE010000002">
    <property type="protein sequence ID" value="MCZ4549687.1"/>
    <property type="molecule type" value="Genomic_DNA"/>
</dbReference>
<dbReference type="Proteomes" id="UP001067235">
    <property type="component" value="Unassembled WGS sequence"/>
</dbReference>
<organism evidence="5 6">
    <name type="scientific">Gordonia rubripertincta</name>
    <name type="common">Rhodococcus corallinus</name>
    <dbReference type="NCBI Taxonomy" id="36822"/>
    <lineage>
        <taxon>Bacteria</taxon>
        <taxon>Bacillati</taxon>
        <taxon>Actinomycetota</taxon>
        <taxon>Actinomycetes</taxon>
        <taxon>Mycobacteriales</taxon>
        <taxon>Gordoniaceae</taxon>
        <taxon>Gordonia</taxon>
    </lineage>
</organism>
<keyword evidence="3" id="KW-0732">Signal</keyword>